<dbReference type="AlphaFoldDB" id="A0A9D4JPJ2"/>
<gene>
    <name evidence="1" type="ORF">DPMN_121454</name>
</gene>
<dbReference type="GO" id="GO:0003676">
    <property type="term" value="F:nucleic acid binding"/>
    <property type="evidence" value="ECO:0007669"/>
    <property type="project" value="InterPro"/>
</dbReference>
<dbReference type="Gene3D" id="3.30.420.10">
    <property type="entry name" value="Ribonuclease H-like superfamily/Ribonuclease H"/>
    <property type="match status" value="1"/>
</dbReference>
<keyword evidence="2" id="KW-1185">Reference proteome</keyword>
<evidence type="ECO:0000313" key="1">
    <source>
        <dbReference type="EMBL" id="KAH3819711.1"/>
    </source>
</evidence>
<dbReference type="InterPro" id="IPR036397">
    <property type="entry name" value="RNaseH_sf"/>
</dbReference>
<proteinExistence type="predicted"/>
<sequence length="88" mass="9994">MLSMYCYSNQHDWDRYLQQVMMAYRSSVHASTGQTPNKMVFGHENILPLQALVAFRQILCTILQSPVQITPSDCMPSLNSSTKQPVKS</sequence>
<reference evidence="1" key="1">
    <citation type="journal article" date="2019" name="bioRxiv">
        <title>The Genome of the Zebra Mussel, Dreissena polymorpha: A Resource for Invasive Species Research.</title>
        <authorList>
            <person name="McCartney M.A."/>
            <person name="Auch B."/>
            <person name="Kono T."/>
            <person name="Mallez S."/>
            <person name="Zhang Y."/>
            <person name="Obille A."/>
            <person name="Becker A."/>
            <person name="Abrahante J.E."/>
            <person name="Garbe J."/>
            <person name="Badalamenti J.P."/>
            <person name="Herman A."/>
            <person name="Mangelson H."/>
            <person name="Liachko I."/>
            <person name="Sullivan S."/>
            <person name="Sone E.D."/>
            <person name="Koren S."/>
            <person name="Silverstein K.A.T."/>
            <person name="Beckman K.B."/>
            <person name="Gohl D.M."/>
        </authorList>
    </citation>
    <scope>NUCLEOTIDE SEQUENCE</scope>
    <source>
        <strain evidence="1">Duluth1</strain>
        <tissue evidence="1">Whole animal</tissue>
    </source>
</reference>
<organism evidence="1 2">
    <name type="scientific">Dreissena polymorpha</name>
    <name type="common">Zebra mussel</name>
    <name type="synonym">Mytilus polymorpha</name>
    <dbReference type="NCBI Taxonomy" id="45954"/>
    <lineage>
        <taxon>Eukaryota</taxon>
        <taxon>Metazoa</taxon>
        <taxon>Spiralia</taxon>
        <taxon>Lophotrochozoa</taxon>
        <taxon>Mollusca</taxon>
        <taxon>Bivalvia</taxon>
        <taxon>Autobranchia</taxon>
        <taxon>Heteroconchia</taxon>
        <taxon>Euheterodonta</taxon>
        <taxon>Imparidentia</taxon>
        <taxon>Neoheterodontei</taxon>
        <taxon>Myida</taxon>
        <taxon>Dreissenoidea</taxon>
        <taxon>Dreissenidae</taxon>
        <taxon>Dreissena</taxon>
    </lineage>
</organism>
<dbReference type="Proteomes" id="UP000828390">
    <property type="component" value="Unassembled WGS sequence"/>
</dbReference>
<name>A0A9D4JPJ2_DREPO</name>
<dbReference type="EMBL" id="JAIWYP010000005">
    <property type="protein sequence ID" value="KAH3819711.1"/>
    <property type="molecule type" value="Genomic_DNA"/>
</dbReference>
<accession>A0A9D4JPJ2</accession>
<evidence type="ECO:0000313" key="2">
    <source>
        <dbReference type="Proteomes" id="UP000828390"/>
    </source>
</evidence>
<reference evidence="1" key="2">
    <citation type="submission" date="2020-11" db="EMBL/GenBank/DDBJ databases">
        <authorList>
            <person name="McCartney M.A."/>
            <person name="Auch B."/>
            <person name="Kono T."/>
            <person name="Mallez S."/>
            <person name="Becker A."/>
            <person name="Gohl D.M."/>
            <person name="Silverstein K.A.T."/>
            <person name="Koren S."/>
            <person name="Bechman K.B."/>
            <person name="Herman A."/>
            <person name="Abrahante J.E."/>
            <person name="Garbe J."/>
        </authorList>
    </citation>
    <scope>NUCLEOTIDE SEQUENCE</scope>
    <source>
        <strain evidence="1">Duluth1</strain>
        <tissue evidence="1">Whole animal</tissue>
    </source>
</reference>
<protein>
    <submittedName>
        <fullName evidence="1">Uncharacterized protein</fullName>
    </submittedName>
</protein>
<comment type="caution">
    <text evidence="1">The sequence shown here is derived from an EMBL/GenBank/DDBJ whole genome shotgun (WGS) entry which is preliminary data.</text>
</comment>